<dbReference type="KEGG" id="cmic:caldi_07220"/>
<evidence type="ECO:0000313" key="1">
    <source>
        <dbReference type="EMBL" id="BDG59632.1"/>
    </source>
</evidence>
<dbReference type="NCBIfam" id="TIGR01558">
    <property type="entry name" value="sm_term_P27"/>
    <property type="match status" value="1"/>
</dbReference>
<evidence type="ECO:0000313" key="2">
    <source>
        <dbReference type="Proteomes" id="UP001163687"/>
    </source>
</evidence>
<organism evidence="1 2">
    <name type="scientific">Caldinitratiruptor microaerophilus</name>
    <dbReference type="NCBI Taxonomy" id="671077"/>
    <lineage>
        <taxon>Bacteria</taxon>
        <taxon>Bacillati</taxon>
        <taxon>Bacillota</taxon>
        <taxon>Clostridia</taxon>
        <taxon>Eubacteriales</taxon>
        <taxon>Symbiobacteriaceae</taxon>
        <taxon>Caldinitratiruptor</taxon>
    </lineage>
</organism>
<dbReference type="RefSeq" id="WP_264843744.1">
    <property type="nucleotide sequence ID" value="NZ_AP025628.1"/>
</dbReference>
<dbReference type="InterPro" id="IPR006448">
    <property type="entry name" value="Phage_term_ssu_P27"/>
</dbReference>
<gene>
    <name evidence="1" type="ORF">caldi_07220</name>
</gene>
<dbReference type="EMBL" id="AP025628">
    <property type="protein sequence ID" value="BDG59632.1"/>
    <property type="molecule type" value="Genomic_DNA"/>
</dbReference>
<reference evidence="1" key="1">
    <citation type="submission" date="2022-03" db="EMBL/GenBank/DDBJ databases">
        <title>Complete genome sequence of Caldinitratiruptor microaerophilus.</title>
        <authorList>
            <person name="Mukaiyama R."/>
            <person name="Nishiyama T."/>
            <person name="Ueda K."/>
        </authorList>
    </citation>
    <scope>NUCLEOTIDE SEQUENCE</scope>
    <source>
        <strain evidence="1">JCM 16183</strain>
    </source>
</reference>
<dbReference type="AlphaFoldDB" id="A0AA35CII7"/>
<keyword evidence="2" id="KW-1185">Reference proteome</keyword>
<protein>
    <recommendedName>
        <fullName evidence="3">Phage terminase, small subunit, putative, P27 family</fullName>
    </recommendedName>
</protein>
<proteinExistence type="predicted"/>
<accession>A0AA35CII7</accession>
<dbReference type="Proteomes" id="UP001163687">
    <property type="component" value="Chromosome"/>
</dbReference>
<sequence>MAAKAPAHLSAEAKKWWNRVVKEFEVDDTAGLMVLQQALEAFDRMRQAQEILAAEGLVIRNEATGMVRAHPAAKIEHDARMALLRYWKALGLDIEPPGPVGRPPGR</sequence>
<evidence type="ECO:0008006" key="3">
    <source>
        <dbReference type="Google" id="ProtNLM"/>
    </source>
</evidence>
<dbReference type="Pfam" id="PF05119">
    <property type="entry name" value="Terminase_4"/>
    <property type="match status" value="1"/>
</dbReference>
<name>A0AA35CII7_9FIRM</name>